<dbReference type="PANTHER" id="PTHR34298:SF2">
    <property type="entry name" value="SEGREGATION AND CONDENSATION PROTEIN B"/>
    <property type="match status" value="1"/>
</dbReference>
<geneLocation type="plasmid" evidence="6 7">
    <name>pSS37A-Re-2</name>
</geneLocation>
<sequence>MSRRSSSPAAFDRELAELPEALRWREWMGRVEAAIFASPTPVPRETLAQLVGAACRLDDLLADIDAELRPRPYEIVRVAGGWQFRTRPRHAAALRALDGAKHVGAPEFTRLEMIALSAIAYLQPVTRADLSRFAGREISRDVIGRLKSCGVIDAGPRAPAPGAPIAWVTTKRFLEIFALDSLRDLPDLEALEAGGLTRSEPDEDVDAALDDMLGVDIGAEADDEPAENELYEPDIEA</sequence>
<evidence type="ECO:0000256" key="5">
    <source>
        <dbReference type="SAM" id="MobiDB-lite"/>
    </source>
</evidence>
<keyword evidence="4" id="KW-0131">Cell cycle</keyword>
<dbReference type="Proteomes" id="UP001317629">
    <property type="component" value="Plasmid pSS37A-Re-2"/>
</dbReference>
<feature type="region of interest" description="Disordered" evidence="5">
    <location>
        <begin position="216"/>
        <end position="237"/>
    </location>
</feature>
<keyword evidence="1" id="KW-0963">Cytoplasm</keyword>
<protein>
    <submittedName>
        <fullName evidence="6">Transcriptional regulator</fullName>
    </submittedName>
</protein>
<reference evidence="6 7" key="1">
    <citation type="journal article" date="2023" name="Int. J. Syst. Evol. Microbiol.">
        <title>Methylocystis iwaonis sp. nov., a type II methane-oxidizing bacterium from surface soil of a rice paddy field in Japan, and emended description of the genus Methylocystis (ex Whittenbury et al. 1970) Bowman et al. 1993.</title>
        <authorList>
            <person name="Kaise H."/>
            <person name="Sawadogo J.B."/>
            <person name="Alam M.S."/>
            <person name="Ueno C."/>
            <person name="Dianou D."/>
            <person name="Shinjo R."/>
            <person name="Asakawa S."/>
        </authorList>
    </citation>
    <scope>NUCLEOTIDE SEQUENCE [LARGE SCALE GENOMIC DNA]</scope>
    <source>
        <strain evidence="6 7">SS37A-Re</strain>
    </source>
</reference>
<dbReference type="Pfam" id="PF04079">
    <property type="entry name" value="SMC_ScpB"/>
    <property type="match status" value="1"/>
</dbReference>
<gene>
    <name evidence="6" type="ORF">SS37A_39710</name>
</gene>
<dbReference type="PANTHER" id="PTHR34298">
    <property type="entry name" value="SEGREGATION AND CONDENSATION PROTEIN B"/>
    <property type="match status" value="1"/>
</dbReference>
<feature type="compositionally biased region" description="Acidic residues" evidence="5">
    <location>
        <begin position="219"/>
        <end position="237"/>
    </location>
</feature>
<evidence type="ECO:0000256" key="1">
    <source>
        <dbReference type="ARBA" id="ARBA00022490"/>
    </source>
</evidence>
<dbReference type="InterPro" id="IPR036388">
    <property type="entry name" value="WH-like_DNA-bd_sf"/>
</dbReference>
<organism evidence="6 7">
    <name type="scientific">Methylocystis iwaonis</name>
    <dbReference type="NCBI Taxonomy" id="2885079"/>
    <lineage>
        <taxon>Bacteria</taxon>
        <taxon>Pseudomonadati</taxon>
        <taxon>Pseudomonadota</taxon>
        <taxon>Alphaproteobacteria</taxon>
        <taxon>Hyphomicrobiales</taxon>
        <taxon>Methylocystaceae</taxon>
        <taxon>Methylocystis</taxon>
    </lineage>
</organism>
<dbReference type="RefSeq" id="WP_281932551.1">
    <property type="nucleotide sequence ID" value="NZ_AP027144.1"/>
</dbReference>
<dbReference type="Gene3D" id="1.10.10.10">
    <property type="entry name" value="Winged helix-like DNA-binding domain superfamily/Winged helix DNA-binding domain"/>
    <property type="match status" value="2"/>
</dbReference>
<evidence type="ECO:0000256" key="3">
    <source>
        <dbReference type="ARBA" id="ARBA00022829"/>
    </source>
</evidence>
<evidence type="ECO:0000313" key="6">
    <source>
        <dbReference type="EMBL" id="BDV36441.1"/>
    </source>
</evidence>
<evidence type="ECO:0000256" key="4">
    <source>
        <dbReference type="ARBA" id="ARBA00023306"/>
    </source>
</evidence>
<dbReference type="InterPro" id="IPR036390">
    <property type="entry name" value="WH_DNA-bd_sf"/>
</dbReference>
<keyword evidence="3" id="KW-0159">Chromosome partition</keyword>
<dbReference type="SUPFAM" id="SSF46785">
    <property type="entry name" value="Winged helix' DNA-binding domain"/>
    <property type="match status" value="2"/>
</dbReference>
<name>A0ABM8EEG9_9HYPH</name>
<evidence type="ECO:0000256" key="2">
    <source>
        <dbReference type="ARBA" id="ARBA00022618"/>
    </source>
</evidence>
<evidence type="ECO:0000313" key="7">
    <source>
        <dbReference type="Proteomes" id="UP001317629"/>
    </source>
</evidence>
<keyword evidence="7" id="KW-1185">Reference proteome</keyword>
<proteinExistence type="predicted"/>
<dbReference type="EMBL" id="AP027144">
    <property type="protein sequence ID" value="BDV36441.1"/>
    <property type="molecule type" value="Genomic_DNA"/>
</dbReference>
<keyword evidence="6" id="KW-0614">Plasmid</keyword>
<keyword evidence="2" id="KW-0132">Cell division</keyword>
<dbReference type="PIRSF" id="PIRSF019345">
    <property type="entry name" value="ScpB"/>
    <property type="match status" value="1"/>
</dbReference>
<dbReference type="InterPro" id="IPR005234">
    <property type="entry name" value="ScpB_csome_segregation"/>
</dbReference>
<accession>A0ABM8EEG9</accession>